<reference evidence="4" key="1">
    <citation type="submission" date="2022-03" db="EMBL/GenBank/DDBJ databases">
        <authorList>
            <person name="Martin C."/>
        </authorList>
    </citation>
    <scope>NUCLEOTIDE SEQUENCE</scope>
</reference>
<evidence type="ECO:0000313" key="5">
    <source>
        <dbReference type="Proteomes" id="UP000749559"/>
    </source>
</evidence>
<sequence length="604" mass="69604">MAQIDPKIAAIMARIEGGTDSGREEEVQPVEPEQEEVIKPPKTFEEFLIMEKMNEWPVRLTSEGPMELHEHKDLMGTPEDMVEKLRNAAPLNFELLDGIEDRLTCLEEQLHLYADRILVNKKDSSESHSSLGLYTPKSGAVIEADSTRKGGLDDIMRQEVDDAVKESRKKAVEYCEFPGFRRTELSELPNKLEAPPILHRVTKAQDFNPGFRKFWKKIFLSEASVAVMQDMFWWYFLYRYHKSEKSAQDQLFDRIADSFVALLNSINHEIKDKFFTVYPDCLAQAIYSAYWEAFPDSRPQFRDEFKQEIADLAHEWTSGVRPPAGTWKGWNVKRLEPKLPRAVQESKSKHIVQAASLNKHVKLSLDIDSFEKLINKLGEEETVGTAVVPGARSESQPNQMGSREVTRGTELTNATSYVPATLHTISQSRQAQCGTPRRDPKESSQMGPGPGFERVMFNLSGRSPLIAHYLHMKQLKSNVQPGRRVRRTEKSLEKEQLYQEPTYREIIEDSRQKSVKLGQEYKKICDVTHQEIMKVEKKRRETNREIDRLRKEVLLVRSNLELKILSEKILDKKDRESTIPRGIRKVSETADFTNGHDDDEEEEQ</sequence>
<evidence type="ECO:0000256" key="1">
    <source>
        <dbReference type="ARBA" id="ARBA00008666"/>
    </source>
</evidence>
<name>A0A8S4PX22_OWEFU</name>
<dbReference type="PANTHER" id="PTHR33560:SF2">
    <property type="entry name" value="PROTEIN FAM227B"/>
    <property type="match status" value="1"/>
</dbReference>
<dbReference type="OrthoDB" id="73353at2759"/>
<accession>A0A8S4PX22</accession>
<keyword evidence="2" id="KW-0175">Coiled coil</keyword>
<dbReference type="Pfam" id="PF14922">
    <property type="entry name" value="FWWh"/>
    <property type="match status" value="1"/>
</dbReference>
<feature type="region of interest" description="Disordered" evidence="3">
    <location>
        <begin position="15"/>
        <end position="35"/>
    </location>
</feature>
<gene>
    <name evidence="4" type="ORF">OFUS_LOCUS22028</name>
</gene>
<dbReference type="EMBL" id="CAIIXF020000010">
    <property type="protein sequence ID" value="CAH1797809.1"/>
    <property type="molecule type" value="Genomic_DNA"/>
</dbReference>
<feature type="region of interest" description="Disordered" evidence="3">
    <location>
        <begin position="576"/>
        <end position="604"/>
    </location>
</feature>
<dbReference type="AlphaFoldDB" id="A0A8S4PX22"/>
<organism evidence="4 5">
    <name type="scientific">Owenia fusiformis</name>
    <name type="common">Polychaete worm</name>
    <dbReference type="NCBI Taxonomy" id="6347"/>
    <lineage>
        <taxon>Eukaryota</taxon>
        <taxon>Metazoa</taxon>
        <taxon>Spiralia</taxon>
        <taxon>Lophotrochozoa</taxon>
        <taxon>Annelida</taxon>
        <taxon>Polychaeta</taxon>
        <taxon>Sedentaria</taxon>
        <taxon>Canalipalpata</taxon>
        <taxon>Sabellida</taxon>
        <taxon>Oweniida</taxon>
        <taxon>Oweniidae</taxon>
        <taxon>Owenia</taxon>
    </lineage>
</organism>
<evidence type="ECO:0000256" key="2">
    <source>
        <dbReference type="SAM" id="Coils"/>
    </source>
</evidence>
<protein>
    <recommendedName>
        <fullName evidence="6">Protein FAM227B</fullName>
    </recommendedName>
</protein>
<evidence type="ECO:0008006" key="6">
    <source>
        <dbReference type="Google" id="ProtNLM"/>
    </source>
</evidence>
<dbReference type="InterPro" id="IPR029417">
    <property type="entry name" value="FAM227"/>
</dbReference>
<dbReference type="Proteomes" id="UP000749559">
    <property type="component" value="Unassembled WGS sequence"/>
</dbReference>
<dbReference type="PANTHER" id="PTHR33560">
    <property type="entry name" value="PROTEIN FAM227B"/>
    <property type="match status" value="1"/>
</dbReference>
<feature type="coiled-coil region" evidence="2">
    <location>
        <begin position="532"/>
        <end position="559"/>
    </location>
</feature>
<keyword evidence="5" id="KW-1185">Reference proteome</keyword>
<evidence type="ECO:0000256" key="3">
    <source>
        <dbReference type="SAM" id="MobiDB-lite"/>
    </source>
</evidence>
<evidence type="ECO:0000313" key="4">
    <source>
        <dbReference type="EMBL" id="CAH1797809.1"/>
    </source>
</evidence>
<comment type="similarity">
    <text evidence="1">Belongs to the FAM227 family.</text>
</comment>
<feature type="region of interest" description="Disordered" evidence="3">
    <location>
        <begin position="425"/>
        <end position="451"/>
    </location>
</feature>
<proteinExistence type="inferred from homology"/>
<comment type="caution">
    <text evidence="4">The sequence shown here is derived from an EMBL/GenBank/DDBJ whole genome shotgun (WGS) entry which is preliminary data.</text>
</comment>